<name>A0ABV4UMK2_9MICC</name>
<organism evidence="1 2">
    <name type="scientific">Arthrobacter halodurans</name>
    <dbReference type="NCBI Taxonomy" id="516699"/>
    <lineage>
        <taxon>Bacteria</taxon>
        <taxon>Bacillati</taxon>
        <taxon>Actinomycetota</taxon>
        <taxon>Actinomycetes</taxon>
        <taxon>Micrococcales</taxon>
        <taxon>Micrococcaceae</taxon>
        <taxon>Arthrobacter</taxon>
    </lineage>
</organism>
<accession>A0ABV4UMK2</accession>
<evidence type="ECO:0000313" key="2">
    <source>
        <dbReference type="Proteomes" id="UP001575652"/>
    </source>
</evidence>
<dbReference type="Gene3D" id="3.90.226.10">
    <property type="entry name" value="2-enoyl-CoA Hydratase, Chain A, domain 1"/>
    <property type="match status" value="1"/>
</dbReference>
<comment type="caution">
    <text evidence="1">The sequence shown here is derived from an EMBL/GenBank/DDBJ whole genome shotgun (WGS) entry which is preliminary data.</text>
</comment>
<dbReference type="PANTHER" id="PTHR43459:SF1">
    <property type="entry name" value="EG:BACN32G11.4 PROTEIN"/>
    <property type="match status" value="1"/>
</dbReference>
<dbReference type="InterPro" id="IPR029045">
    <property type="entry name" value="ClpP/crotonase-like_dom_sf"/>
</dbReference>
<dbReference type="SUPFAM" id="SSF52096">
    <property type="entry name" value="ClpP/crotonase"/>
    <property type="match status" value="1"/>
</dbReference>
<sequence>MIDLKIADGVAEVVLNAPEKMNALDEAALAGLASAYDDAAAAAARGEVRALLLRGEGRGFCAGRDISGVVPADDDVQGYLGGLVEPLLRKMSAFPAPTFAAVQGACLGVGLGLAIATDVVYVADNAKIGSPFANLGATLDSGGHWLFTERLGAHRTLDLIYTAELMGGAEAVRSGLFSRAMPADELLESTRAIVARAASGATGAFVASKELVAAIRDRRLGLWESMAEENAAQAELCGSADYAEGFKAFQEKRKPVFRGAAT</sequence>
<dbReference type="InterPro" id="IPR001753">
    <property type="entry name" value="Enoyl-CoA_hydra/iso"/>
</dbReference>
<gene>
    <name evidence="1" type="ORF">ACETWP_09820</name>
</gene>
<dbReference type="EMBL" id="JBHDLJ010000006">
    <property type="protein sequence ID" value="MFB0834886.1"/>
    <property type="molecule type" value="Genomic_DNA"/>
</dbReference>
<dbReference type="Proteomes" id="UP001575652">
    <property type="component" value="Unassembled WGS sequence"/>
</dbReference>
<keyword evidence="2" id="KW-1185">Reference proteome</keyword>
<dbReference type="PANTHER" id="PTHR43459">
    <property type="entry name" value="ENOYL-COA HYDRATASE"/>
    <property type="match status" value="1"/>
</dbReference>
<protein>
    <submittedName>
        <fullName evidence="1">Enoyl-CoA hydratase/isomerase family protein</fullName>
    </submittedName>
</protein>
<evidence type="ECO:0000313" key="1">
    <source>
        <dbReference type="EMBL" id="MFB0834886.1"/>
    </source>
</evidence>
<reference evidence="1 2" key="1">
    <citation type="submission" date="2024-09" db="EMBL/GenBank/DDBJ databases">
        <authorList>
            <person name="Salinas-Garcia M.A."/>
            <person name="Prieme A."/>
        </authorList>
    </citation>
    <scope>NUCLEOTIDE SEQUENCE [LARGE SCALE GENOMIC DNA]</scope>
    <source>
        <strain evidence="1 2">DSM 21081</strain>
    </source>
</reference>
<proteinExistence type="predicted"/>
<dbReference type="CDD" id="cd06558">
    <property type="entry name" value="crotonase-like"/>
    <property type="match status" value="1"/>
</dbReference>
<dbReference type="RefSeq" id="WP_373972051.1">
    <property type="nucleotide sequence ID" value="NZ_JBHDLJ010000006.1"/>
</dbReference>
<dbReference type="Pfam" id="PF00378">
    <property type="entry name" value="ECH_1"/>
    <property type="match status" value="1"/>
</dbReference>